<organism evidence="1">
    <name type="scientific">Lepeophtheirus salmonis</name>
    <name type="common">Salmon louse</name>
    <name type="synonym">Caligus salmonis</name>
    <dbReference type="NCBI Taxonomy" id="72036"/>
    <lineage>
        <taxon>Eukaryota</taxon>
        <taxon>Metazoa</taxon>
        <taxon>Ecdysozoa</taxon>
        <taxon>Arthropoda</taxon>
        <taxon>Crustacea</taxon>
        <taxon>Multicrustacea</taxon>
        <taxon>Hexanauplia</taxon>
        <taxon>Copepoda</taxon>
        <taxon>Siphonostomatoida</taxon>
        <taxon>Caligidae</taxon>
        <taxon>Lepeophtheirus</taxon>
    </lineage>
</organism>
<reference evidence="1" key="1">
    <citation type="submission" date="2014-05" db="EMBL/GenBank/DDBJ databases">
        <authorList>
            <person name="Chronopoulou M."/>
        </authorList>
    </citation>
    <scope>NUCLEOTIDE SEQUENCE</scope>
    <source>
        <tissue evidence="1">Whole organism</tissue>
    </source>
</reference>
<evidence type="ECO:0000313" key="1">
    <source>
        <dbReference type="EMBL" id="CDW32565.1"/>
    </source>
</evidence>
<name>A0A0K2U3C4_LEPSM</name>
<accession>A0A0K2U3C4</accession>
<dbReference type="EMBL" id="HACA01015204">
    <property type="protein sequence ID" value="CDW32565.1"/>
    <property type="molecule type" value="Transcribed_RNA"/>
</dbReference>
<dbReference type="AlphaFoldDB" id="A0A0K2U3C4"/>
<protein>
    <submittedName>
        <fullName evidence="1">Uncharacterized protein</fullName>
    </submittedName>
</protein>
<sequence length="60" mass="7000">MFVLRHFESTCMQFKSKFLHCTGLSDNIYFLECNSFAPVHSIGIYTGPTIIIYPFQLTKY</sequence>
<proteinExistence type="predicted"/>